<dbReference type="AlphaFoldDB" id="A0A4Z2GWK1"/>
<gene>
    <name evidence="2" type="ORF">EYF80_031911</name>
</gene>
<name>A0A4Z2GWK1_9TELE</name>
<evidence type="ECO:0000313" key="3">
    <source>
        <dbReference type="Proteomes" id="UP000314294"/>
    </source>
</evidence>
<dbReference type="EMBL" id="SRLO01000395">
    <property type="protein sequence ID" value="TNN57829.1"/>
    <property type="molecule type" value="Genomic_DNA"/>
</dbReference>
<accession>A0A4Z2GWK1</accession>
<evidence type="ECO:0000256" key="1">
    <source>
        <dbReference type="SAM" id="MobiDB-lite"/>
    </source>
</evidence>
<keyword evidence="3" id="KW-1185">Reference proteome</keyword>
<feature type="region of interest" description="Disordered" evidence="1">
    <location>
        <begin position="87"/>
        <end position="107"/>
    </location>
</feature>
<sequence>MSAYISAFGSGMRSFTGGRYCRYMGSTVDRYRVEFRAAKTLLFMVGPAFFQQSETSFLLSSSFYLLEMDSGMRGRVGARARLFETPAKEKTKEKEVKRTRDKGEARHGGRAVVWGPLDIVNHVVLKQVGRAPLVGSSGTAVAAVAQIGALGCS</sequence>
<dbReference type="Proteomes" id="UP000314294">
    <property type="component" value="Unassembled WGS sequence"/>
</dbReference>
<proteinExistence type="predicted"/>
<reference evidence="2 3" key="1">
    <citation type="submission" date="2019-03" db="EMBL/GenBank/DDBJ databases">
        <title>First draft genome of Liparis tanakae, snailfish: a comprehensive survey of snailfish specific genes.</title>
        <authorList>
            <person name="Kim W."/>
            <person name="Song I."/>
            <person name="Jeong J.-H."/>
            <person name="Kim D."/>
            <person name="Kim S."/>
            <person name="Ryu S."/>
            <person name="Song J.Y."/>
            <person name="Lee S.K."/>
        </authorList>
    </citation>
    <scope>NUCLEOTIDE SEQUENCE [LARGE SCALE GENOMIC DNA]</scope>
    <source>
        <tissue evidence="2">Muscle</tissue>
    </source>
</reference>
<evidence type="ECO:0000313" key="2">
    <source>
        <dbReference type="EMBL" id="TNN57829.1"/>
    </source>
</evidence>
<organism evidence="2 3">
    <name type="scientific">Liparis tanakae</name>
    <name type="common">Tanaka's snailfish</name>
    <dbReference type="NCBI Taxonomy" id="230148"/>
    <lineage>
        <taxon>Eukaryota</taxon>
        <taxon>Metazoa</taxon>
        <taxon>Chordata</taxon>
        <taxon>Craniata</taxon>
        <taxon>Vertebrata</taxon>
        <taxon>Euteleostomi</taxon>
        <taxon>Actinopterygii</taxon>
        <taxon>Neopterygii</taxon>
        <taxon>Teleostei</taxon>
        <taxon>Neoteleostei</taxon>
        <taxon>Acanthomorphata</taxon>
        <taxon>Eupercaria</taxon>
        <taxon>Perciformes</taxon>
        <taxon>Cottioidei</taxon>
        <taxon>Cottales</taxon>
        <taxon>Liparidae</taxon>
        <taxon>Liparis</taxon>
    </lineage>
</organism>
<protein>
    <submittedName>
        <fullName evidence="2">Uncharacterized protein</fullName>
    </submittedName>
</protein>
<comment type="caution">
    <text evidence="2">The sequence shown here is derived from an EMBL/GenBank/DDBJ whole genome shotgun (WGS) entry which is preliminary data.</text>
</comment>